<dbReference type="PANTHER" id="PTHR45815">
    <property type="entry name" value="PROTEIN DISULFIDE-ISOMERASE A6"/>
    <property type="match status" value="1"/>
</dbReference>
<dbReference type="GO" id="GO:0005788">
    <property type="term" value="C:endoplasmic reticulum lumen"/>
    <property type="evidence" value="ECO:0007669"/>
    <property type="project" value="TreeGrafter"/>
</dbReference>
<keyword evidence="4" id="KW-1185">Reference proteome</keyword>
<dbReference type="EMBL" id="KV453913">
    <property type="protein sequence ID" value="ODV78696.1"/>
    <property type="molecule type" value="Genomic_DNA"/>
</dbReference>
<dbReference type="GO" id="GO:0006457">
    <property type="term" value="P:protein folding"/>
    <property type="evidence" value="ECO:0007669"/>
    <property type="project" value="EnsemblFungi"/>
</dbReference>
<dbReference type="STRING" id="984487.A0A1E4SGT3"/>
<dbReference type="PRINTS" id="PR00421">
    <property type="entry name" value="THIOREDOXIN"/>
</dbReference>
<name>A0A1E4SGT3_9ASCO</name>
<dbReference type="OrthoDB" id="10264505at2759"/>
<dbReference type="InterPro" id="IPR013766">
    <property type="entry name" value="Thioredoxin_domain"/>
</dbReference>
<accession>A0A1E4SGT3</accession>
<dbReference type="PROSITE" id="PS00194">
    <property type="entry name" value="THIOREDOXIN_1"/>
    <property type="match status" value="1"/>
</dbReference>
<dbReference type="GeneID" id="30984320"/>
<feature type="signal peptide" evidence="1">
    <location>
        <begin position="1"/>
        <end position="22"/>
    </location>
</feature>
<gene>
    <name evidence="3" type="ORF">CANTADRAFT_53266</name>
</gene>
<proteinExistence type="predicted"/>
<dbReference type="AlphaFoldDB" id="A0A1E4SGT3"/>
<dbReference type="CDD" id="cd03002">
    <property type="entry name" value="PDI_a_MPD1_like"/>
    <property type="match status" value="1"/>
</dbReference>
<dbReference type="PROSITE" id="PS51352">
    <property type="entry name" value="THIOREDOXIN_2"/>
    <property type="match status" value="1"/>
</dbReference>
<evidence type="ECO:0000313" key="3">
    <source>
        <dbReference type="EMBL" id="ODV78696.1"/>
    </source>
</evidence>
<dbReference type="Proteomes" id="UP000094285">
    <property type="component" value="Unassembled WGS sequence"/>
</dbReference>
<dbReference type="SUPFAM" id="SSF52833">
    <property type="entry name" value="Thioredoxin-like"/>
    <property type="match status" value="1"/>
</dbReference>
<dbReference type="Gene3D" id="3.40.30.10">
    <property type="entry name" value="Glutaredoxin"/>
    <property type="match status" value="2"/>
</dbReference>
<dbReference type="RefSeq" id="XP_020063818.1">
    <property type="nucleotide sequence ID" value="XM_020210184.1"/>
</dbReference>
<dbReference type="InterPro" id="IPR036249">
    <property type="entry name" value="Thioredoxin-like_sf"/>
</dbReference>
<dbReference type="GO" id="GO:0034976">
    <property type="term" value="P:response to endoplasmic reticulum stress"/>
    <property type="evidence" value="ECO:0007669"/>
    <property type="project" value="TreeGrafter"/>
</dbReference>
<organism evidence="3 4">
    <name type="scientific">Suhomyces tanzawaensis NRRL Y-17324</name>
    <dbReference type="NCBI Taxonomy" id="984487"/>
    <lineage>
        <taxon>Eukaryota</taxon>
        <taxon>Fungi</taxon>
        <taxon>Dikarya</taxon>
        <taxon>Ascomycota</taxon>
        <taxon>Saccharomycotina</taxon>
        <taxon>Pichiomycetes</taxon>
        <taxon>Debaryomycetaceae</taxon>
        <taxon>Suhomyces</taxon>
    </lineage>
</organism>
<evidence type="ECO:0000259" key="2">
    <source>
        <dbReference type="PROSITE" id="PS51352"/>
    </source>
</evidence>
<protein>
    <submittedName>
        <fullName evidence="3">Thioredoxin-like protein</fullName>
    </submittedName>
</protein>
<keyword evidence="1" id="KW-0732">Signal</keyword>
<dbReference type="PANTHER" id="PTHR45815:SF3">
    <property type="entry name" value="PROTEIN DISULFIDE-ISOMERASE A6"/>
    <property type="match status" value="1"/>
</dbReference>
<sequence>MIFKNLLFFLHLWVLAAARALGDEYASDPNIYELTPSNFDKVVHSTNYTTIVKFYAPWCGYCQQLKPVYTRLARLMHRDGQYAINVASVNCDKDSNKALCAKYQVQGFPTLLVFRPPKHVEGKKRAGKHATETYNGERNIKAMSSFLTSRLKNYVKKFPNLKGDVLKQWFKKDGPKLFLISNNAQISPMLKSLAIDFIDTVNFGMTSIKGKTVKDVIEVNGKELEIDTAVPALFYYDEANNALVKYDKTEKLNDKKSISQWIMDVTGHIPLEGSLSKKDKRYYSYYRLNKKVPKKKEYDEL</sequence>
<evidence type="ECO:0000256" key="1">
    <source>
        <dbReference type="SAM" id="SignalP"/>
    </source>
</evidence>
<dbReference type="GO" id="GO:0019153">
    <property type="term" value="F:protein-disulfide reductase (glutathione) activity"/>
    <property type="evidence" value="ECO:0007669"/>
    <property type="project" value="EnsemblFungi"/>
</dbReference>
<feature type="domain" description="Thioredoxin" evidence="2">
    <location>
        <begin position="12"/>
        <end position="152"/>
    </location>
</feature>
<evidence type="ECO:0000313" key="4">
    <source>
        <dbReference type="Proteomes" id="UP000094285"/>
    </source>
</evidence>
<dbReference type="InterPro" id="IPR017937">
    <property type="entry name" value="Thioredoxin_CS"/>
</dbReference>
<dbReference type="GO" id="GO:0003756">
    <property type="term" value="F:protein disulfide isomerase activity"/>
    <property type="evidence" value="ECO:0007669"/>
    <property type="project" value="EnsemblFungi"/>
</dbReference>
<feature type="chain" id="PRO_5009162788" evidence="1">
    <location>
        <begin position="23"/>
        <end position="301"/>
    </location>
</feature>
<dbReference type="Pfam" id="PF00085">
    <property type="entry name" value="Thioredoxin"/>
    <property type="match status" value="1"/>
</dbReference>
<reference evidence="4" key="1">
    <citation type="submission" date="2016-05" db="EMBL/GenBank/DDBJ databases">
        <title>Comparative genomics of biotechnologically important yeasts.</title>
        <authorList>
            <consortium name="DOE Joint Genome Institute"/>
            <person name="Riley R."/>
            <person name="Haridas S."/>
            <person name="Wolfe K.H."/>
            <person name="Lopes M.R."/>
            <person name="Hittinger C.T."/>
            <person name="Goker M."/>
            <person name="Salamov A."/>
            <person name="Wisecaver J."/>
            <person name="Long T.M."/>
            <person name="Aerts A.L."/>
            <person name="Barry K."/>
            <person name="Choi C."/>
            <person name="Clum A."/>
            <person name="Coughlan A.Y."/>
            <person name="Deshpande S."/>
            <person name="Douglass A.P."/>
            <person name="Hanson S.J."/>
            <person name="Klenk H.-P."/>
            <person name="Labutti K."/>
            <person name="Lapidus A."/>
            <person name="Lindquist E."/>
            <person name="Lipzen A."/>
            <person name="Meier-Kolthoff J.P."/>
            <person name="Ohm R.A."/>
            <person name="Otillar R.P."/>
            <person name="Pangilinan J."/>
            <person name="Peng Y."/>
            <person name="Rokas A."/>
            <person name="Rosa C.A."/>
            <person name="Scheuner C."/>
            <person name="Sibirny A.A."/>
            <person name="Slot J.C."/>
            <person name="Stielow J.B."/>
            <person name="Sun H."/>
            <person name="Kurtzman C.P."/>
            <person name="Blackwell M."/>
            <person name="Grigoriev I.V."/>
            <person name="Jeffries T.W."/>
        </authorList>
    </citation>
    <scope>NUCLEOTIDE SEQUENCE [LARGE SCALE GENOMIC DNA]</scope>
    <source>
        <strain evidence="4">NRRL Y-17324</strain>
    </source>
</reference>